<dbReference type="PANTHER" id="PTHR15337:SF11">
    <property type="entry name" value="THIOREDOXIN DOMAIN-CONTAINING PROTEIN"/>
    <property type="match status" value="1"/>
</dbReference>
<dbReference type="EMBL" id="JRYR02000001">
    <property type="protein sequence ID" value="OHX68304.1"/>
    <property type="molecule type" value="Genomic_DNA"/>
</dbReference>
<dbReference type="Gene3D" id="3.40.30.10">
    <property type="entry name" value="Glutaredoxin"/>
    <property type="match status" value="1"/>
</dbReference>
<keyword evidence="5" id="KW-1185">Reference proteome</keyword>
<feature type="signal peptide" evidence="2">
    <location>
        <begin position="1"/>
        <end position="22"/>
    </location>
</feature>
<name>A0A1S1Z4T8_FLAPC</name>
<dbReference type="InterPro" id="IPR013766">
    <property type="entry name" value="Thioredoxin_domain"/>
</dbReference>
<keyword evidence="1 2" id="KW-0732">Signal</keyword>
<evidence type="ECO:0000313" key="5">
    <source>
        <dbReference type="Proteomes" id="UP000179797"/>
    </source>
</evidence>
<proteinExistence type="predicted"/>
<dbReference type="PROSITE" id="PS51352">
    <property type="entry name" value="THIOREDOXIN_2"/>
    <property type="match status" value="1"/>
</dbReference>
<feature type="domain" description="Thioredoxin" evidence="3">
    <location>
        <begin position="11"/>
        <end position="153"/>
    </location>
</feature>
<dbReference type="Proteomes" id="UP000179797">
    <property type="component" value="Unassembled WGS sequence"/>
</dbReference>
<sequence>MKKTIQFFTIVLILTLSLDTFAQTEKYDPHADAMDDIQTAIQTASKEGKHVFVKVGGNWCGWCKRYAQFTHEDAEISKLMTDNYVKVLVNWSNDNKNPKTMEYLGFPQRFGYPVFVILNAQGSVLHIQNSAYLESGKGYDKQKIMSFLQGWTAKAVNPASYQK</sequence>
<dbReference type="RefSeq" id="WP_044227026.1">
    <property type="nucleotide sequence ID" value="NZ_JRYR02000001.1"/>
</dbReference>
<dbReference type="STRING" id="915059.NH26_19105"/>
<dbReference type="InterPro" id="IPR051099">
    <property type="entry name" value="AGR/TXD"/>
</dbReference>
<protein>
    <recommendedName>
        <fullName evidence="3">Thioredoxin domain-containing protein</fullName>
    </recommendedName>
</protein>
<dbReference type="Pfam" id="PF13899">
    <property type="entry name" value="Thioredoxin_7"/>
    <property type="match status" value="1"/>
</dbReference>
<evidence type="ECO:0000313" key="4">
    <source>
        <dbReference type="EMBL" id="OHX68304.1"/>
    </source>
</evidence>
<organism evidence="4 5">
    <name type="scientific">Flammeovirga pacifica</name>
    <dbReference type="NCBI Taxonomy" id="915059"/>
    <lineage>
        <taxon>Bacteria</taxon>
        <taxon>Pseudomonadati</taxon>
        <taxon>Bacteroidota</taxon>
        <taxon>Cytophagia</taxon>
        <taxon>Cytophagales</taxon>
        <taxon>Flammeovirgaceae</taxon>
        <taxon>Flammeovirga</taxon>
    </lineage>
</organism>
<dbReference type="AlphaFoldDB" id="A0A1S1Z4T8"/>
<evidence type="ECO:0000256" key="2">
    <source>
        <dbReference type="SAM" id="SignalP"/>
    </source>
</evidence>
<evidence type="ECO:0000259" key="3">
    <source>
        <dbReference type="PROSITE" id="PS51352"/>
    </source>
</evidence>
<evidence type="ECO:0000256" key="1">
    <source>
        <dbReference type="ARBA" id="ARBA00022729"/>
    </source>
</evidence>
<gene>
    <name evidence="4" type="ORF">NH26_19105</name>
</gene>
<reference evidence="4 5" key="1">
    <citation type="journal article" date="2012" name="Int. J. Syst. Evol. Microbiol.">
        <title>Flammeovirga pacifica sp. nov., isolated from deep-sea sediment.</title>
        <authorList>
            <person name="Xu H."/>
            <person name="Fu Y."/>
            <person name="Yang N."/>
            <person name="Ding Z."/>
            <person name="Lai Q."/>
            <person name="Zeng R."/>
        </authorList>
    </citation>
    <scope>NUCLEOTIDE SEQUENCE [LARGE SCALE GENOMIC DNA]</scope>
    <source>
        <strain evidence="5">DSM 24597 / LMG 26175 / WPAGA1</strain>
    </source>
</reference>
<dbReference type="InterPro" id="IPR036249">
    <property type="entry name" value="Thioredoxin-like_sf"/>
</dbReference>
<accession>A0A1S1Z4T8</accession>
<dbReference type="PANTHER" id="PTHR15337">
    <property type="entry name" value="ANTERIOR GRADIENT PROTEIN-RELATED"/>
    <property type="match status" value="1"/>
</dbReference>
<dbReference type="SUPFAM" id="SSF52833">
    <property type="entry name" value="Thioredoxin-like"/>
    <property type="match status" value="1"/>
</dbReference>
<comment type="caution">
    <text evidence="4">The sequence shown here is derived from an EMBL/GenBank/DDBJ whole genome shotgun (WGS) entry which is preliminary data.</text>
</comment>
<feature type="chain" id="PRO_5010320339" description="Thioredoxin domain-containing protein" evidence="2">
    <location>
        <begin position="23"/>
        <end position="163"/>
    </location>
</feature>